<evidence type="ECO:0000313" key="9">
    <source>
        <dbReference type="Proteomes" id="UP000323257"/>
    </source>
</evidence>
<feature type="domain" description="EamA" evidence="7">
    <location>
        <begin position="147"/>
        <end position="278"/>
    </location>
</feature>
<evidence type="ECO:0000256" key="1">
    <source>
        <dbReference type="ARBA" id="ARBA00004127"/>
    </source>
</evidence>
<dbReference type="InterPro" id="IPR037185">
    <property type="entry name" value="EmrE-like"/>
</dbReference>
<dbReference type="Pfam" id="PF00892">
    <property type="entry name" value="EamA"/>
    <property type="match status" value="2"/>
</dbReference>
<evidence type="ECO:0000259" key="7">
    <source>
        <dbReference type="Pfam" id="PF00892"/>
    </source>
</evidence>
<evidence type="ECO:0000256" key="6">
    <source>
        <dbReference type="SAM" id="Phobius"/>
    </source>
</evidence>
<dbReference type="Gene3D" id="1.10.3730.20">
    <property type="match status" value="1"/>
</dbReference>
<feature type="transmembrane region" description="Helical" evidence="6">
    <location>
        <begin position="122"/>
        <end position="138"/>
    </location>
</feature>
<dbReference type="GO" id="GO:0016020">
    <property type="term" value="C:membrane"/>
    <property type="evidence" value="ECO:0007669"/>
    <property type="project" value="UniProtKB-SubCell"/>
</dbReference>
<dbReference type="PANTHER" id="PTHR32322">
    <property type="entry name" value="INNER MEMBRANE TRANSPORTER"/>
    <property type="match status" value="1"/>
</dbReference>
<feature type="transmembrane region" description="Helical" evidence="6">
    <location>
        <begin position="64"/>
        <end position="89"/>
    </location>
</feature>
<comment type="similarity">
    <text evidence="2">Belongs to the EamA transporter family.</text>
</comment>
<feature type="transmembrane region" description="Helical" evidence="6">
    <location>
        <begin position="95"/>
        <end position="115"/>
    </location>
</feature>
<dbReference type="PANTHER" id="PTHR32322:SF2">
    <property type="entry name" value="EAMA DOMAIN-CONTAINING PROTEIN"/>
    <property type="match status" value="1"/>
</dbReference>
<feature type="transmembrane region" description="Helical" evidence="6">
    <location>
        <begin position="205"/>
        <end position="225"/>
    </location>
</feature>
<feature type="transmembrane region" description="Helical" evidence="6">
    <location>
        <begin position="261"/>
        <end position="279"/>
    </location>
</feature>
<feature type="transmembrane region" description="Helical" evidence="6">
    <location>
        <begin position="144"/>
        <end position="163"/>
    </location>
</feature>
<evidence type="ECO:0000256" key="5">
    <source>
        <dbReference type="ARBA" id="ARBA00023136"/>
    </source>
</evidence>
<organism evidence="8 9">
    <name type="scientific">Paenibacillus methanolicus</name>
    <dbReference type="NCBI Taxonomy" id="582686"/>
    <lineage>
        <taxon>Bacteria</taxon>
        <taxon>Bacillati</taxon>
        <taxon>Bacillota</taxon>
        <taxon>Bacilli</taxon>
        <taxon>Bacillales</taxon>
        <taxon>Paenibacillaceae</taxon>
        <taxon>Paenibacillus</taxon>
    </lineage>
</organism>
<dbReference type="RefSeq" id="WP_148931106.1">
    <property type="nucleotide sequence ID" value="NZ_VNHS01000008.1"/>
</dbReference>
<evidence type="ECO:0000256" key="3">
    <source>
        <dbReference type="ARBA" id="ARBA00022692"/>
    </source>
</evidence>
<comment type="caution">
    <text evidence="8">The sequence shown here is derived from an EMBL/GenBank/DDBJ whole genome shotgun (WGS) entry which is preliminary data.</text>
</comment>
<feature type="domain" description="EamA" evidence="7">
    <location>
        <begin position="8"/>
        <end position="135"/>
    </location>
</feature>
<keyword evidence="5 6" id="KW-0472">Membrane</keyword>
<keyword evidence="3 6" id="KW-0812">Transmembrane</keyword>
<dbReference type="InterPro" id="IPR000620">
    <property type="entry name" value="EamA_dom"/>
</dbReference>
<feature type="transmembrane region" description="Helical" evidence="6">
    <location>
        <begin position="170"/>
        <end position="193"/>
    </location>
</feature>
<sequence>MTRMNYTMLVLFTTLLMGIAFPIGKMGLEFAPPFLLMGVRYTLAGGMLAIGMAGRAPMPRGGDWLRVAAIGFVQTCAVMGCAYYSMHWISAAESAILTFTNPLFVIVLGTLLLGAHYRPRQWVGVLVGFAGVAIAFGARLGFGAGTAIGLCGALLFACSTLLIKRWGGRFNVYVLVAYQMLLGGIGLLFLSLFTERMTFAVSGRSVAIVACLVVFCSIIQLILWFRLLQTGDPAKTSAFLFLVPLFGVLSSWLLLGEPLTWHAAIGGLCTGAGIVLVNWEGTRRMEKSVAVT</sequence>
<proteinExistence type="inferred from homology"/>
<protein>
    <submittedName>
        <fullName evidence="8">Drug/metabolite transporter (DMT)-like permease</fullName>
    </submittedName>
</protein>
<reference evidence="8 9" key="1">
    <citation type="submission" date="2019-07" db="EMBL/GenBank/DDBJ databases">
        <title>Genomic Encyclopedia of Type Strains, Phase III (KMG-III): the genomes of soil and plant-associated and newly described type strains.</title>
        <authorList>
            <person name="Whitman W."/>
        </authorList>
    </citation>
    <scope>NUCLEOTIDE SEQUENCE [LARGE SCALE GENOMIC DNA]</scope>
    <source>
        <strain evidence="8 9">BL24</strain>
    </source>
</reference>
<evidence type="ECO:0000256" key="4">
    <source>
        <dbReference type="ARBA" id="ARBA00022989"/>
    </source>
</evidence>
<evidence type="ECO:0000256" key="2">
    <source>
        <dbReference type="ARBA" id="ARBA00007362"/>
    </source>
</evidence>
<dbReference type="EMBL" id="VNHS01000008">
    <property type="protein sequence ID" value="TYP72480.1"/>
    <property type="molecule type" value="Genomic_DNA"/>
</dbReference>
<gene>
    <name evidence="8" type="ORF">BCM02_108135</name>
</gene>
<dbReference type="OrthoDB" id="149142at2"/>
<dbReference type="InterPro" id="IPR050638">
    <property type="entry name" value="AA-Vitamin_Transporters"/>
</dbReference>
<accession>A0A5S5C2C0</accession>
<feature type="transmembrane region" description="Helical" evidence="6">
    <location>
        <begin position="237"/>
        <end position="255"/>
    </location>
</feature>
<feature type="transmembrane region" description="Helical" evidence="6">
    <location>
        <begin position="30"/>
        <end position="52"/>
    </location>
</feature>
<dbReference type="Proteomes" id="UP000323257">
    <property type="component" value="Unassembled WGS sequence"/>
</dbReference>
<comment type="subcellular location">
    <subcellularLocation>
        <location evidence="1">Endomembrane system</location>
        <topology evidence="1">Multi-pass membrane protein</topology>
    </subcellularLocation>
</comment>
<keyword evidence="4 6" id="KW-1133">Transmembrane helix</keyword>
<dbReference type="AlphaFoldDB" id="A0A5S5C2C0"/>
<keyword evidence="9" id="KW-1185">Reference proteome</keyword>
<dbReference type="SUPFAM" id="SSF103481">
    <property type="entry name" value="Multidrug resistance efflux transporter EmrE"/>
    <property type="match status" value="2"/>
</dbReference>
<name>A0A5S5C2C0_9BACL</name>
<evidence type="ECO:0000313" key="8">
    <source>
        <dbReference type="EMBL" id="TYP72480.1"/>
    </source>
</evidence>